<reference evidence="2" key="1">
    <citation type="submission" date="2014-09" db="EMBL/GenBank/DDBJ databases">
        <authorList>
            <person name="Magalhaes I.L.F."/>
            <person name="Oliveira U."/>
            <person name="Santos F.R."/>
            <person name="Vidigal T.H.D.A."/>
            <person name="Brescovit A.D."/>
            <person name="Santos A.J."/>
        </authorList>
    </citation>
    <scope>NUCLEOTIDE SEQUENCE</scope>
    <source>
        <tissue evidence="2">Shoot tissue taken approximately 20 cm above the soil surface</tissue>
    </source>
</reference>
<feature type="chain" id="PRO_5002046524" evidence="1">
    <location>
        <begin position="20"/>
        <end position="85"/>
    </location>
</feature>
<dbReference type="EMBL" id="GBRH01210920">
    <property type="protein sequence ID" value="JAD86975.1"/>
    <property type="molecule type" value="Transcribed_RNA"/>
</dbReference>
<proteinExistence type="predicted"/>
<organism evidence="2">
    <name type="scientific">Arundo donax</name>
    <name type="common">Giant reed</name>
    <name type="synonym">Donax arundinaceus</name>
    <dbReference type="NCBI Taxonomy" id="35708"/>
    <lineage>
        <taxon>Eukaryota</taxon>
        <taxon>Viridiplantae</taxon>
        <taxon>Streptophyta</taxon>
        <taxon>Embryophyta</taxon>
        <taxon>Tracheophyta</taxon>
        <taxon>Spermatophyta</taxon>
        <taxon>Magnoliopsida</taxon>
        <taxon>Liliopsida</taxon>
        <taxon>Poales</taxon>
        <taxon>Poaceae</taxon>
        <taxon>PACMAD clade</taxon>
        <taxon>Arundinoideae</taxon>
        <taxon>Arundineae</taxon>
        <taxon>Arundo</taxon>
    </lineage>
</organism>
<dbReference type="AlphaFoldDB" id="A0A0A9DMT2"/>
<keyword evidence="1" id="KW-0732">Signal</keyword>
<protein>
    <submittedName>
        <fullName evidence="2">Uncharacterized protein</fullName>
    </submittedName>
</protein>
<sequence length="85" mass="9474">MHANLLCIVISLFVSFSGSWHLKTGKPKYNVSLLKQNISNSSRHSLQLDFTLRKGLEAVRIMVLEGFNKGAAFANTPQPSQMLNK</sequence>
<feature type="signal peptide" evidence="1">
    <location>
        <begin position="1"/>
        <end position="19"/>
    </location>
</feature>
<accession>A0A0A9DMT2</accession>
<evidence type="ECO:0000313" key="2">
    <source>
        <dbReference type="EMBL" id="JAD86975.1"/>
    </source>
</evidence>
<evidence type="ECO:0000256" key="1">
    <source>
        <dbReference type="SAM" id="SignalP"/>
    </source>
</evidence>
<reference evidence="2" key="2">
    <citation type="journal article" date="2015" name="Data Brief">
        <title>Shoot transcriptome of the giant reed, Arundo donax.</title>
        <authorList>
            <person name="Barrero R.A."/>
            <person name="Guerrero F.D."/>
            <person name="Moolhuijzen P."/>
            <person name="Goolsby J.A."/>
            <person name="Tidwell J."/>
            <person name="Bellgard S.E."/>
            <person name="Bellgard M.I."/>
        </authorList>
    </citation>
    <scope>NUCLEOTIDE SEQUENCE</scope>
    <source>
        <tissue evidence="2">Shoot tissue taken approximately 20 cm above the soil surface</tissue>
    </source>
</reference>
<name>A0A0A9DMT2_ARUDO</name>